<feature type="transmembrane region" description="Helical" evidence="2">
    <location>
        <begin position="9"/>
        <end position="29"/>
    </location>
</feature>
<dbReference type="GO" id="GO:0020037">
    <property type="term" value="F:heme binding"/>
    <property type="evidence" value="ECO:0007669"/>
    <property type="project" value="InterPro"/>
</dbReference>
<keyword evidence="1" id="KW-0479">Metal-binding</keyword>
<dbReference type="EMBL" id="CM009292">
    <property type="protein sequence ID" value="PNT44497.1"/>
    <property type="molecule type" value="Genomic_DNA"/>
</dbReference>
<protein>
    <recommendedName>
        <fullName evidence="5">Cytochrome P450</fullName>
    </recommendedName>
</protein>
<dbReference type="PROSITE" id="PS00086">
    <property type="entry name" value="CYTOCHROME_P450"/>
    <property type="match status" value="1"/>
</dbReference>
<evidence type="ECO:0000256" key="2">
    <source>
        <dbReference type="SAM" id="Phobius"/>
    </source>
</evidence>
<gene>
    <name evidence="3" type="ORF">POPTR_003G089200</name>
</gene>
<keyword evidence="1" id="KW-0408">Iron</keyword>
<accession>A0A2K2B3Y8</accession>
<evidence type="ECO:0000313" key="4">
    <source>
        <dbReference type="Proteomes" id="UP000006729"/>
    </source>
</evidence>
<evidence type="ECO:0000256" key="1">
    <source>
        <dbReference type="RuleBase" id="RU000461"/>
    </source>
</evidence>
<dbReference type="InParanoid" id="A0A2K2B3Y8"/>
<dbReference type="Pfam" id="PF00067">
    <property type="entry name" value="p450"/>
    <property type="match status" value="1"/>
</dbReference>
<dbReference type="InterPro" id="IPR017972">
    <property type="entry name" value="Cyt_P450_CS"/>
</dbReference>
<keyword evidence="4" id="KW-1185">Reference proteome</keyword>
<comment type="similarity">
    <text evidence="1">Belongs to the cytochrome P450 family.</text>
</comment>
<evidence type="ECO:0000313" key="3">
    <source>
        <dbReference type="EMBL" id="PNT44497.1"/>
    </source>
</evidence>
<dbReference type="SUPFAM" id="SSF48264">
    <property type="entry name" value="Cytochrome P450"/>
    <property type="match status" value="1"/>
</dbReference>
<keyword evidence="2" id="KW-0812">Transmembrane</keyword>
<keyword evidence="1" id="KW-0560">Oxidoreductase</keyword>
<organism evidence="3 4">
    <name type="scientific">Populus trichocarpa</name>
    <name type="common">Western balsam poplar</name>
    <name type="synonym">Populus balsamifera subsp. trichocarpa</name>
    <dbReference type="NCBI Taxonomy" id="3694"/>
    <lineage>
        <taxon>Eukaryota</taxon>
        <taxon>Viridiplantae</taxon>
        <taxon>Streptophyta</taxon>
        <taxon>Embryophyta</taxon>
        <taxon>Tracheophyta</taxon>
        <taxon>Spermatophyta</taxon>
        <taxon>Magnoliopsida</taxon>
        <taxon>eudicotyledons</taxon>
        <taxon>Gunneridae</taxon>
        <taxon>Pentapetalae</taxon>
        <taxon>rosids</taxon>
        <taxon>fabids</taxon>
        <taxon>Malpighiales</taxon>
        <taxon>Salicaceae</taxon>
        <taxon>Saliceae</taxon>
        <taxon>Populus</taxon>
    </lineage>
</organism>
<keyword evidence="1" id="KW-0349">Heme</keyword>
<dbReference type="Proteomes" id="UP000006729">
    <property type="component" value="Chromosome 3"/>
</dbReference>
<proteinExistence type="inferred from homology"/>
<dbReference type="GO" id="GO:0016705">
    <property type="term" value="F:oxidoreductase activity, acting on paired donors, with incorporation or reduction of molecular oxygen"/>
    <property type="evidence" value="ECO:0007669"/>
    <property type="project" value="InterPro"/>
</dbReference>
<dbReference type="GO" id="GO:0005506">
    <property type="term" value="F:iron ion binding"/>
    <property type="evidence" value="ECO:0007669"/>
    <property type="project" value="InterPro"/>
</dbReference>
<keyword evidence="1" id="KW-0503">Monooxygenase</keyword>
<dbReference type="STRING" id="3694.A0A2K2B3Y8"/>
<dbReference type="Gene3D" id="1.10.630.10">
    <property type="entry name" value="Cytochrome P450"/>
    <property type="match status" value="1"/>
</dbReference>
<dbReference type="InterPro" id="IPR001128">
    <property type="entry name" value="Cyt_P450"/>
</dbReference>
<dbReference type="GO" id="GO:0004497">
    <property type="term" value="F:monooxygenase activity"/>
    <property type="evidence" value="ECO:0007669"/>
    <property type="project" value="UniProtKB-KW"/>
</dbReference>
<dbReference type="InterPro" id="IPR036396">
    <property type="entry name" value="Cyt_P450_sf"/>
</dbReference>
<sequence>MERTPKIQLLNLISTVINLYYVFQVTLLAQSKHRLALVILAKKKLLRILQAVLDGRRARKNDEHPEYFNHAKEHRPKSSSDIPFGIGSRLCPGGDLDNLEISIFLHCLLLNYKPEFLSFLAGFSKTMLVDSWSSFSNQSEVIVWFLMSLVKTSLGPRLSSQINEARDVGVTCKMIL</sequence>
<evidence type="ECO:0008006" key="5">
    <source>
        <dbReference type="Google" id="ProtNLM"/>
    </source>
</evidence>
<dbReference type="AlphaFoldDB" id="A0A2K2B3Y8"/>
<reference evidence="3 4" key="1">
    <citation type="journal article" date="2006" name="Science">
        <title>The genome of black cottonwood, Populus trichocarpa (Torr. &amp; Gray).</title>
        <authorList>
            <person name="Tuskan G.A."/>
            <person name="Difazio S."/>
            <person name="Jansson S."/>
            <person name="Bohlmann J."/>
            <person name="Grigoriev I."/>
            <person name="Hellsten U."/>
            <person name="Putnam N."/>
            <person name="Ralph S."/>
            <person name="Rombauts S."/>
            <person name="Salamov A."/>
            <person name="Schein J."/>
            <person name="Sterck L."/>
            <person name="Aerts A."/>
            <person name="Bhalerao R.R."/>
            <person name="Bhalerao R.P."/>
            <person name="Blaudez D."/>
            <person name="Boerjan W."/>
            <person name="Brun A."/>
            <person name="Brunner A."/>
            <person name="Busov V."/>
            <person name="Campbell M."/>
            <person name="Carlson J."/>
            <person name="Chalot M."/>
            <person name="Chapman J."/>
            <person name="Chen G.L."/>
            <person name="Cooper D."/>
            <person name="Coutinho P.M."/>
            <person name="Couturier J."/>
            <person name="Covert S."/>
            <person name="Cronk Q."/>
            <person name="Cunningham R."/>
            <person name="Davis J."/>
            <person name="Degroeve S."/>
            <person name="Dejardin A."/>
            <person name="Depamphilis C."/>
            <person name="Detter J."/>
            <person name="Dirks B."/>
            <person name="Dubchak I."/>
            <person name="Duplessis S."/>
            <person name="Ehlting J."/>
            <person name="Ellis B."/>
            <person name="Gendler K."/>
            <person name="Goodstein D."/>
            <person name="Gribskov M."/>
            <person name="Grimwood J."/>
            <person name="Groover A."/>
            <person name="Gunter L."/>
            <person name="Hamberger B."/>
            <person name="Heinze B."/>
            <person name="Helariutta Y."/>
            <person name="Henrissat B."/>
            <person name="Holligan D."/>
            <person name="Holt R."/>
            <person name="Huang W."/>
            <person name="Islam-Faridi N."/>
            <person name="Jones S."/>
            <person name="Jones-Rhoades M."/>
            <person name="Jorgensen R."/>
            <person name="Joshi C."/>
            <person name="Kangasjarvi J."/>
            <person name="Karlsson J."/>
            <person name="Kelleher C."/>
            <person name="Kirkpatrick R."/>
            <person name="Kirst M."/>
            <person name="Kohler A."/>
            <person name="Kalluri U."/>
            <person name="Larimer F."/>
            <person name="Leebens-Mack J."/>
            <person name="Leple J.C."/>
            <person name="Locascio P."/>
            <person name="Lou Y."/>
            <person name="Lucas S."/>
            <person name="Martin F."/>
            <person name="Montanini B."/>
            <person name="Napoli C."/>
            <person name="Nelson D.R."/>
            <person name="Nelson C."/>
            <person name="Nieminen K."/>
            <person name="Nilsson O."/>
            <person name="Pereda V."/>
            <person name="Peter G."/>
            <person name="Philippe R."/>
            <person name="Pilate G."/>
            <person name="Poliakov A."/>
            <person name="Razumovskaya J."/>
            <person name="Richardson P."/>
            <person name="Rinaldi C."/>
            <person name="Ritland K."/>
            <person name="Rouze P."/>
            <person name="Ryaboy D."/>
            <person name="Schmutz J."/>
            <person name="Schrader J."/>
            <person name="Segerman B."/>
            <person name="Shin H."/>
            <person name="Siddiqui A."/>
            <person name="Sterky F."/>
            <person name="Terry A."/>
            <person name="Tsai C.J."/>
            <person name="Uberbacher E."/>
            <person name="Unneberg P."/>
            <person name="Vahala J."/>
            <person name="Wall K."/>
            <person name="Wessler S."/>
            <person name="Yang G."/>
            <person name="Yin T."/>
            <person name="Douglas C."/>
            <person name="Marra M."/>
            <person name="Sandberg G."/>
            <person name="Van de Peer Y."/>
            <person name="Rokhsar D."/>
        </authorList>
    </citation>
    <scope>NUCLEOTIDE SEQUENCE [LARGE SCALE GENOMIC DNA]</scope>
    <source>
        <strain evidence="4">cv. Nisqually</strain>
    </source>
</reference>
<keyword evidence="2" id="KW-1133">Transmembrane helix</keyword>
<keyword evidence="2" id="KW-0472">Membrane</keyword>
<name>A0A2K2B3Y8_POPTR</name>